<dbReference type="InterPro" id="IPR050173">
    <property type="entry name" value="ABC_transporter_C-like"/>
</dbReference>
<evidence type="ECO:0000256" key="5">
    <source>
        <dbReference type="ARBA" id="ARBA00022989"/>
    </source>
</evidence>
<dbReference type="GO" id="GO:0016020">
    <property type="term" value="C:membrane"/>
    <property type="evidence" value="ECO:0007669"/>
    <property type="project" value="InterPro"/>
</dbReference>
<evidence type="ECO:0000256" key="3">
    <source>
        <dbReference type="ARBA" id="ARBA00022741"/>
    </source>
</evidence>
<dbReference type="Proteomes" id="UP001367508">
    <property type="component" value="Unassembled WGS sequence"/>
</dbReference>
<evidence type="ECO:0000256" key="1">
    <source>
        <dbReference type="ARBA" id="ARBA00022448"/>
    </source>
</evidence>
<evidence type="ECO:0000313" key="9">
    <source>
        <dbReference type="Proteomes" id="UP001367508"/>
    </source>
</evidence>
<keyword evidence="2" id="KW-0812">Transmembrane</keyword>
<name>A0AAN9LRJ4_CANGL</name>
<feature type="domain" description="ABC transmembrane type-1" evidence="7">
    <location>
        <begin position="10"/>
        <end position="84"/>
    </location>
</feature>
<dbReference type="GO" id="GO:0005524">
    <property type="term" value="F:ATP binding"/>
    <property type="evidence" value="ECO:0007669"/>
    <property type="project" value="UniProtKB-KW"/>
</dbReference>
<keyword evidence="5" id="KW-1133">Transmembrane helix</keyword>
<dbReference type="PANTHER" id="PTHR24223">
    <property type="entry name" value="ATP-BINDING CASSETTE SUB-FAMILY C"/>
    <property type="match status" value="1"/>
</dbReference>
<organism evidence="8 9">
    <name type="scientific">Canavalia gladiata</name>
    <name type="common">Sword bean</name>
    <name type="synonym">Dolichos gladiatus</name>
    <dbReference type="NCBI Taxonomy" id="3824"/>
    <lineage>
        <taxon>Eukaryota</taxon>
        <taxon>Viridiplantae</taxon>
        <taxon>Streptophyta</taxon>
        <taxon>Embryophyta</taxon>
        <taxon>Tracheophyta</taxon>
        <taxon>Spermatophyta</taxon>
        <taxon>Magnoliopsida</taxon>
        <taxon>eudicotyledons</taxon>
        <taxon>Gunneridae</taxon>
        <taxon>Pentapetalae</taxon>
        <taxon>rosids</taxon>
        <taxon>fabids</taxon>
        <taxon>Fabales</taxon>
        <taxon>Fabaceae</taxon>
        <taxon>Papilionoideae</taxon>
        <taxon>50 kb inversion clade</taxon>
        <taxon>NPAAA clade</taxon>
        <taxon>indigoferoid/millettioid clade</taxon>
        <taxon>Phaseoleae</taxon>
        <taxon>Canavalia</taxon>
    </lineage>
</organism>
<keyword evidence="6" id="KW-0472">Membrane</keyword>
<evidence type="ECO:0000259" key="7">
    <source>
        <dbReference type="PROSITE" id="PS50929"/>
    </source>
</evidence>
<protein>
    <recommendedName>
        <fullName evidence="7">ABC transmembrane type-1 domain-containing protein</fullName>
    </recommendedName>
</protein>
<dbReference type="InterPro" id="IPR036640">
    <property type="entry name" value="ABC1_TM_sf"/>
</dbReference>
<proteinExistence type="predicted"/>
<dbReference type="EMBL" id="JAYMYQ010000004">
    <property type="protein sequence ID" value="KAK7339129.1"/>
    <property type="molecule type" value="Genomic_DNA"/>
</dbReference>
<dbReference type="GO" id="GO:0140359">
    <property type="term" value="F:ABC-type transporter activity"/>
    <property type="evidence" value="ECO:0007669"/>
    <property type="project" value="InterPro"/>
</dbReference>
<keyword evidence="9" id="KW-1185">Reference proteome</keyword>
<keyword evidence="3" id="KW-0547">Nucleotide-binding</keyword>
<dbReference type="PANTHER" id="PTHR24223:SF181">
    <property type="entry name" value="ABC TRANSPORTER C FAMILY MEMBER 3"/>
    <property type="match status" value="1"/>
</dbReference>
<keyword evidence="4" id="KW-0067">ATP-binding</keyword>
<comment type="caution">
    <text evidence="8">The sequence shown here is derived from an EMBL/GenBank/DDBJ whole genome shotgun (WGS) entry which is preliminary data.</text>
</comment>
<gene>
    <name evidence="8" type="ORF">VNO77_19774</name>
</gene>
<evidence type="ECO:0000313" key="8">
    <source>
        <dbReference type="EMBL" id="KAK7339129.1"/>
    </source>
</evidence>
<accession>A0AAN9LRJ4</accession>
<dbReference type="AlphaFoldDB" id="A0AAN9LRJ4"/>
<evidence type="ECO:0000256" key="6">
    <source>
        <dbReference type="ARBA" id="ARBA00023136"/>
    </source>
</evidence>
<dbReference type="SUPFAM" id="SSF90123">
    <property type="entry name" value="ABC transporter transmembrane region"/>
    <property type="match status" value="1"/>
</dbReference>
<evidence type="ECO:0000256" key="4">
    <source>
        <dbReference type="ARBA" id="ARBA00022840"/>
    </source>
</evidence>
<evidence type="ECO:0000256" key="2">
    <source>
        <dbReference type="ARBA" id="ARBA00022692"/>
    </source>
</evidence>
<sequence length="89" mass="10384">MESEAGNQHYLPSARELQRLIGVCKAPIIQHFSETISGTITIRSFDQEPRFQRTNMKMMDEYSRPRFPISGAIEWLCFLTFLISIPEEF</sequence>
<dbReference type="InterPro" id="IPR011527">
    <property type="entry name" value="ABC1_TM_dom"/>
</dbReference>
<reference evidence="8 9" key="1">
    <citation type="submission" date="2024-01" db="EMBL/GenBank/DDBJ databases">
        <title>The genomes of 5 underutilized Papilionoideae crops provide insights into root nodulation and disease resistanc.</title>
        <authorList>
            <person name="Jiang F."/>
        </authorList>
    </citation>
    <scope>NUCLEOTIDE SEQUENCE [LARGE SCALE GENOMIC DNA]</scope>
    <source>
        <strain evidence="8">LVBAO_FW01</strain>
        <tissue evidence="8">Leaves</tissue>
    </source>
</reference>
<dbReference type="PROSITE" id="PS50929">
    <property type="entry name" value="ABC_TM1F"/>
    <property type="match status" value="1"/>
</dbReference>
<dbReference type="Gene3D" id="1.20.1560.10">
    <property type="entry name" value="ABC transporter type 1, transmembrane domain"/>
    <property type="match status" value="1"/>
</dbReference>
<keyword evidence="1" id="KW-0813">Transport</keyword>